<dbReference type="OrthoDB" id="71302at2759"/>
<dbReference type="SMR" id="A0A2B4RJY9"/>
<evidence type="ECO:0000256" key="5">
    <source>
        <dbReference type="ARBA" id="ARBA00023163"/>
    </source>
</evidence>
<dbReference type="InterPro" id="IPR000014">
    <property type="entry name" value="PAS"/>
</dbReference>
<dbReference type="EMBL" id="KY201390">
    <property type="protein sequence ID" value="ATY39325.1"/>
    <property type="molecule type" value="mRNA"/>
</dbReference>
<dbReference type="Pfam" id="PF14598">
    <property type="entry name" value="PAS_11"/>
    <property type="match status" value="1"/>
</dbReference>
<dbReference type="GO" id="GO:0005634">
    <property type="term" value="C:nucleus"/>
    <property type="evidence" value="ECO:0007669"/>
    <property type="project" value="UniProtKB-SubCell"/>
</dbReference>
<keyword evidence="6" id="KW-0539">Nucleus</keyword>
<sequence>MDSLDDFDPSKMDDYNDDDDGIQDKSSHGRLRKRKANQSFMIKEEDSDDDDLEKGDQKMPRTSDESNKEKFARENHSEIERRRRNKMNAYINELSDMVPSCNGLARKPDKLTVLRMAVNYMKSLRGPGQGPSDVSYKPSFLSDQELKHLILEAADGFLFVVNCRTGTVVYVSDSITPVLNQPQSAWMNQEIFDLVHPDDTEKIKDQLSATESPDAGRVLDLKTGSVKKDSHGALSRMYSNSRRNFICRMRCGKEESENVARGKDNRLKLQDDEYAIVHCTGYIKSFGGSTAVCAPGDADASENSCLVTIGKLQPTSMPQSSDLLDSPPVTEFISRHSLDGKFTFVDQRVSDVLGYKPQELLNEVCYDFFHPDDLEHMMESYQQVMKLKGQTLSVRYRFRAKDGSWVWLRTSCHSFQNPYTDEAEYIVCTNCRGQPGSMQPVTLNLSSPTINSTRSGPLTGSTDYSDISPRTDLTSPDSGVSMYQRHAQLAPVRDDAIHLYTQGGAVPKASQRLEGGLEALSKASELTDKRGNVSPNTPTAQVPKKSDGSMVIPVTSATTQRLPPGIIQHAMEHGTVDLDSAEFSAGQAGSLLAAMVQRRNAIAAVSPGQTQQGGYPLISQMNGNMATIMRPGNMGGQQRAMGPMSPMEIMRAQIPRNMADMNSPGMMVYGSATTTRNGQTPGKNTVDTGQKSGYPQVMNDGVSGRDMMSGAWAHQNVMVRPIREGEMKPTAPGGMPLASQVDAATQQGMYTGMRPPGDPSNLRGPTQGYHYYQ</sequence>
<dbReference type="GO" id="GO:0005667">
    <property type="term" value="C:transcription regulator complex"/>
    <property type="evidence" value="ECO:0007669"/>
    <property type="project" value="InterPro"/>
</dbReference>
<dbReference type="SUPFAM" id="SSF55785">
    <property type="entry name" value="PYP-like sensor domain (PAS domain)"/>
    <property type="match status" value="2"/>
</dbReference>
<dbReference type="Pfam" id="PF00989">
    <property type="entry name" value="PAS"/>
    <property type="match status" value="1"/>
</dbReference>
<feature type="compositionally biased region" description="Basic and acidic residues" evidence="7">
    <location>
        <begin position="54"/>
        <end position="79"/>
    </location>
</feature>
<dbReference type="PANTHER" id="PTHR23042">
    <property type="entry name" value="CIRCADIAN PROTEIN CLOCK/ARNT/BMAL/PAS"/>
    <property type="match status" value="1"/>
</dbReference>
<dbReference type="SUPFAM" id="SSF47459">
    <property type="entry name" value="HLH, helix-loop-helix DNA-binding domain"/>
    <property type="match status" value="1"/>
</dbReference>
<feature type="compositionally biased region" description="Polar residues" evidence="7">
    <location>
        <begin position="673"/>
        <end position="693"/>
    </location>
</feature>
<keyword evidence="4" id="KW-0238">DNA-binding</keyword>
<evidence type="ECO:0000256" key="1">
    <source>
        <dbReference type="ARBA" id="ARBA00004123"/>
    </source>
</evidence>
<evidence type="ECO:0000256" key="7">
    <source>
        <dbReference type="SAM" id="MobiDB-lite"/>
    </source>
</evidence>
<feature type="region of interest" description="Disordered" evidence="7">
    <location>
        <begin position="447"/>
        <end position="479"/>
    </location>
</feature>
<proteinExistence type="evidence at transcript level"/>
<dbReference type="SMART" id="SM00091">
    <property type="entry name" value="PAS"/>
    <property type="match status" value="2"/>
</dbReference>
<dbReference type="Proteomes" id="UP000225706">
    <property type="component" value="Unassembled WGS sequence"/>
</dbReference>
<dbReference type="SMART" id="SM00086">
    <property type="entry name" value="PAC"/>
    <property type="match status" value="1"/>
</dbReference>
<evidence type="ECO:0000256" key="4">
    <source>
        <dbReference type="ARBA" id="ARBA00023125"/>
    </source>
</evidence>
<dbReference type="InterPro" id="IPR001067">
    <property type="entry name" value="Nuc_translocat"/>
</dbReference>
<feature type="region of interest" description="Disordered" evidence="7">
    <location>
        <begin position="673"/>
        <end position="695"/>
    </location>
</feature>
<reference evidence="12" key="1">
    <citation type="journal article" date="2017" name="bioRxiv">
        <title>Comparative analysis of the genomes of Stylophora pistillata and Acropora digitifera provides evidence for extensive differences between species of corals.</title>
        <authorList>
            <person name="Voolstra C.R."/>
            <person name="Li Y."/>
            <person name="Liew Y.J."/>
            <person name="Baumgarten S."/>
            <person name="Zoccola D."/>
            <person name="Flot J.-F."/>
            <person name="Tambutte S."/>
            <person name="Allemand D."/>
            <person name="Aranda M."/>
        </authorList>
    </citation>
    <scope>NUCLEOTIDE SEQUENCE [LARGE SCALE GENOMIC DNA]</scope>
</reference>
<keyword evidence="11" id="KW-0675">Receptor</keyword>
<feature type="region of interest" description="Disordered" evidence="7">
    <location>
        <begin position="525"/>
        <end position="547"/>
    </location>
</feature>
<dbReference type="InterPro" id="IPR011598">
    <property type="entry name" value="bHLH_dom"/>
</dbReference>
<dbReference type="AlphaFoldDB" id="A0A2B4RJY9"/>
<dbReference type="Pfam" id="PF00010">
    <property type="entry name" value="HLH"/>
    <property type="match status" value="1"/>
</dbReference>
<dbReference type="InterPro" id="IPR036638">
    <property type="entry name" value="HLH_DNA-bd_sf"/>
</dbReference>
<dbReference type="GO" id="GO:0003677">
    <property type="term" value="F:DNA binding"/>
    <property type="evidence" value="ECO:0007669"/>
    <property type="project" value="UniProtKB-KW"/>
</dbReference>
<gene>
    <name evidence="11" type="primary">ARNT</name>
    <name evidence="10" type="synonym">HIF-beta</name>
    <name evidence="11" type="ORF">AWC38_SpisGene18170</name>
</gene>
<evidence type="ECO:0000259" key="8">
    <source>
        <dbReference type="PROSITE" id="PS50112"/>
    </source>
</evidence>
<comment type="subcellular location">
    <subcellularLocation>
        <location evidence="1">Nucleus</location>
    </subcellularLocation>
</comment>
<dbReference type="InterPro" id="IPR001610">
    <property type="entry name" value="PAC"/>
</dbReference>
<dbReference type="InterPro" id="IPR013767">
    <property type="entry name" value="PAS_fold"/>
</dbReference>
<dbReference type="GO" id="GO:0003700">
    <property type="term" value="F:DNA-binding transcription factor activity"/>
    <property type="evidence" value="ECO:0007669"/>
    <property type="project" value="InterPro"/>
</dbReference>
<feature type="domain" description="BHLH" evidence="9">
    <location>
        <begin position="71"/>
        <end position="124"/>
    </location>
</feature>
<dbReference type="EMBL" id="LSMT01000469">
    <property type="protein sequence ID" value="PFX17496.1"/>
    <property type="molecule type" value="Genomic_DNA"/>
</dbReference>
<dbReference type="STRING" id="50429.A0A2B4RJY9"/>
<keyword evidence="2" id="KW-0677">Repeat</keyword>
<dbReference type="InterPro" id="IPR035965">
    <property type="entry name" value="PAS-like_dom_sf"/>
</dbReference>
<reference evidence="10" key="3">
    <citation type="journal article" date="2017" name="PLoS ONE">
        <title>Structural and functional analysis of coral Hypoxia Inducible Factor.</title>
        <authorList>
            <person name="Zoccola D."/>
            <person name="Morain J."/>
            <person name="Pages G."/>
            <person name="Caminiti-Segonds N."/>
            <person name="Giuliano S."/>
            <person name="Tambutte S."/>
            <person name="Allemand D."/>
        </authorList>
    </citation>
    <scope>NUCLEOTIDE SEQUENCE</scope>
</reference>
<dbReference type="NCBIfam" id="TIGR00229">
    <property type="entry name" value="sensory_box"/>
    <property type="match status" value="1"/>
</dbReference>
<dbReference type="SMART" id="SM00353">
    <property type="entry name" value="HLH"/>
    <property type="match status" value="1"/>
</dbReference>
<dbReference type="GO" id="GO:0005737">
    <property type="term" value="C:cytoplasm"/>
    <property type="evidence" value="ECO:0007669"/>
    <property type="project" value="InterPro"/>
</dbReference>
<dbReference type="CDD" id="cd00130">
    <property type="entry name" value="PAS"/>
    <property type="match status" value="2"/>
</dbReference>
<dbReference type="PROSITE" id="PS50888">
    <property type="entry name" value="BHLH"/>
    <property type="match status" value="1"/>
</dbReference>
<evidence type="ECO:0000313" key="10">
    <source>
        <dbReference type="EMBL" id="ATY39325.1"/>
    </source>
</evidence>
<evidence type="ECO:0000256" key="3">
    <source>
        <dbReference type="ARBA" id="ARBA00023015"/>
    </source>
</evidence>
<protein>
    <submittedName>
        <fullName evidence="11">Aryl hydrocarbon receptor nuclear translocator</fullName>
    </submittedName>
    <submittedName>
        <fullName evidence="10">Hypoxia-inducible factor beta subunit</fullName>
    </submittedName>
</protein>
<evidence type="ECO:0000256" key="2">
    <source>
        <dbReference type="ARBA" id="ARBA00022737"/>
    </source>
</evidence>
<name>A0A2B4RJY9_STYPI</name>
<feature type="region of interest" description="Disordered" evidence="7">
    <location>
        <begin position="1"/>
        <end position="79"/>
    </location>
</feature>
<organism evidence="11 12">
    <name type="scientific">Stylophora pistillata</name>
    <name type="common">Smooth cauliflower coral</name>
    <dbReference type="NCBI Taxonomy" id="50429"/>
    <lineage>
        <taxon>Eukaryota</taxon>
        <taxon>Metazoa</taxon>
        <taxon>Cnidaria</taxon>
        <taxon>Anthozoa</taxon>
        <taxon>Hexacorallia</taxon>
        <taxon>Scleractinia</taxon>
        <taxon>Astrocoeniina</taxon>
        <taxon>Pocilloporidae</taxon>
        <taxon>Stylophora</taxon>
    </lineage>
</organism>
<accession>A0A2B4RJY9</accession>
<dbReference type="Gene3D" id="3.30.450.20">
    <property type="entry name" value="PAS domain"/>
    <property type="match status" value="2"/>
</dbReference>
<dbReference type="Gene3D" id="4.10.280.10">
    <property type="entry name" value="Helix-loop-helix DNA-binding domain"/>
    <property type="match status" value="1"/>
</dbReference>
<feature type="region of interest" description="Disordered" evidence="7">
    <location>
        <begin position="748"/>
        <end position="773"/>
    </location>
</feature>
<dbReference type="PROSITE" id="PS50112">
    <property type="entry name" value="PAS"/>
    <property type="match status" value="2"/>
</dbReference>
<reference evidence="11" key="2">
    <citation type="journal article" date="2017" name="J. ISSAAS">
        <title>Comparative analysis of the genomes of Stylophora pistillata and Acropora digitifera provides evidence for extensive differences between species of corals.</title>
        <authorList>
            <person name="Voolstra C.R."/>
            <person name="Li Y."/>
            <person name="Liew Y.J."/>
            <person name="Baumgarten S."/>
            <person name="Zoccola D."/>
            <person name="Flot J.-F."/>
            <person name="Tambutte S."/>
            <person name="Allemand D."/>
            <person name="Aranda M."/>
        </authorList>
    </citation>
    <scope>NUCLEOTIDE SEQUENCE</scope>
    <source>
        <strain evidence="11">CSM Monaco</strain>
        <tissue evidence="11">Whole animal</tissue>
    </source>
</reference>
<feature type="compositionally biased region" description="Polar residues" evidence="7">
    <location>
        <begin position="447"/>
        <end position="465"/>
    </location>
</feature>
<feature type="domain" description="PAS" evidence="8">
    <location>
        <begin position="316"/>
        <end position="388"/>
    </location>
</feature>
<dbReference type="CDD" id="cd18947">
    <property type="entry name" value="bHLH-PAS_ARNT"/>
    <property type="match status" value="1"/>
</dbReference>
<evidence type="ECO:0000313" key="11">
    <source>
        <dbReference type="EMBL" id="PFX17496.1"/>
    </source>
</evidence>
<evidence type="ECO:0000313" key="12">
    <source>
        <dbReference type="Proteomes" id="UP000225706"/>
    </source>
</evidence>
<dbReference type="GO" id="GO:0046983">
    <property type="term" value="F:protein dimerization activity"/>
    <property type="evidence" value="ECO:0007669"/>
    <property type="project" value="InterPro"/>
</dbReference>
<keyword evidence="3" id="KW-0805">Transcription regulation</keyword>
<keyword evidence="12" id="KW-1185">Reference proteome</keyword>
<dbReference type="InterPro" id="IPR050933">
    <property type="entry name" value="Circadian_TF"/>
</dbReference>
<feature type="domain" description="PAS" evidence="8">
    <location>
        <begin position="143"/>
        <end position="214"/>
    </location>
</feature>
<dbReference type="FunFam" id="4.10.280.10:FF:000011">
    <property type="entry name" value="Aryl hydrocarbon receptor nuclear translocator 2"/>
    <property type="match status" value="1"/>
</dbReference>
<dbReference type="PRINTS" id="PR00785">
    <property type="entry name" value="NCTRNSLOCATR"/>
</dbReference>
<keyword evidence="5" id="KW-0804">Transcription</keyword>
<evidence type="ECO:0000259" key="9">
    <source>
        <dbReference type="PROSITE" id="PS50888"/>
    </source>
</evidence>
<evidence type="ECO:0000256" key="6">
    <source>
        <dbReference type="ARBA" id="ARBA00023242"/>
    </source>
</evidence>